<comment type="caution">
    <text evidence="3">The sequence shown here is derived from an EMBL/GenBank/DDBJ whole genome shotgun (WGS) entry which is preliminary data.</text>
</comment>
<feature type="compositionally biased region" description="Pro residues" evidence="2">
    <location>
        <begin position="31"/>
        <end position="48"/>
    </location>
</feature>
<feature type="region of interest" description="Disordered" evidence="2">
    <location>
        <begin position="1"/>
        <end position="82"/>
    </location>
</feature>
<sequence>MSTLREASRAANSSSPSRPRYGLPVTHNKPSPVPSHPAPSSSLPPPIATSPTPGSHMSSPPSSSRNPNDTFGLTGLSAGSYKNPKTLTLEDAVVAPFDPRGPSLPPPCNFLVVTENVLTAAPAAQGGHRRFWDDALGMGEFKDLVADAFWFILKYRQGEAAEAARKEEEKKAAVDEEKKEPELTSMSMGGTGTGTGMGTGGNKTRRPLHKKAEPEPSAAKYQDPYFVRMSTNFVKMFEKISFSRKDYFYGHFGDIMALSILLCYTAAFNKSRNKMDSDFKQMLVDLTTEWTTGFRAAKRLPRDHWVMQFDLQEGGKSATQERFKQIDSAMSAAPGTPATRARNAKQKMMNLSKQNEKAEAAESHSRPVRLDHVLMHSPLMTVYLKQFGQLENMHLQVRLGLTFTPTRPVRMFDNKKGEDKAKWHAMRAKETGKGKELALVRSIERNAEKSRSELLKNYHANKRDFKKTIKETKDWEEKVVEELVLQERGFAKSDRTEFANVLVCKSLEEKKGKGRGDESLTAGP</sequence>
<accession>A0ABQ6MAC8</accession>
<dbReference type="Pfam" id="PF14922">
    <property type="entry name" value="FWWh"/>
    <property type="match status" value="1"/>
</dbReference>
<evidence type="ECO:0000256" key="1">
    <source>
        <dbReference type="ARBA" id="ARBA00008666"/>
    </source>
</evidence>
<feature type="compositionally biased region" description="Low complexity" evidence="2">
    <location>
        <begin position="9"/>
        <end position="20"/>
    </location>
</feature>
<evidence type="ECO:0000313" key="3">
    <source>
        <dbReference type="EMBL" id="GMI22486.1"/>
    </source>
</evidence>
<keyword evidence="4" id="KW-1185">Reference proteome</keyword>
<dbReference type="EMBL" id="BRYB01000090">
    <property type="protein sequence ID" value="GMI22486.1"/>
    <property type="molecule type" value="Genomic_DNA"/>
</dbReference>
<dbReference type="PANTHER" id="PTHR33560:SF1">
    <property type="entry name" value="PROTEIN FAM227A"/>
    <property type="match status" value="1"/>
</dbReference>
<protein>
    <submittedName>
        <fullName evidence="3">Uncharacterized protein</fullName>
    </submittedName>
</protein>
<feature type="compositionally biased region" description="Low complexity" evidence="2">
    <location>
        <begin position="49"/>
        <end position="67"/>
    </location>
</feature>
<dbReference type="Proteomes" id="UP001165060">
    <property type="component" value="Unassembled WGS sequence"/>
</dbReference>
<feature type="compositionally biased region" description="Basic and acidic residues" evidence="2">
    <location>
        <begin position="165"/>
        <end position="182"/>
    </location>
</feature>
<dbReference type="PANTHER" id="PTHR33560">
    <property type="entry name" value="PROTEIN FAM227B"/>
    <property type="match status" value="1"/>
</dbReference>
<reference evidence="3 4" key="1">
    <citation type="journal article" date="2023" name="Commun. Biol.">
        <title>Genome analysis of Parmales, the sister group of diatoms, reveals the evolutionary specialization of diatoms from phago-mixotrophs to photoautotrophs.</title>
        <authorList>
            <person name="Ban H."/>
            <person name="Sato S."/>
            <person name="Yoshikawa S."/>
            <person name="Yamada K."/>
            <person name="Nakamura Y."/>
            <person name="Ichinomiya M."/>
            <person name="Sato N."/>
            <person name="Blanc-Mathieu R."/>
            <person name="Endo H."/>
            <person name="Kuwata A."/>
            <person name="Ogata H."/>
        </authorList>
    </citation>
    <scope>NUCLEOTIDE SEQUENCE [LARGE SCALE GENOMIC DNA]</scope>
</reference>
<name>A0ABQ6MAC8_9STRA</name>
<gene>
    <name evidence="3" type="ORF">TeGR_g11376</name>
</gene>
<comment type="similarity">
    <text evidence="1">Belongs to the FAM227 family.</text>
</comment>
<feature type="compositionally biased region" description="Gly residues" evidence="2">
    <location>
        <begin position="189"/>
        <end position="201"/>
    </location>
</feature>
<dbReference type="InterPro" id="IPR029417">
    <property type="entry name" value="FAM227"/>
</dbReference>
<organism evidence="3 4">
    <name type="scientific">Tetraparma gracilis</name>
    <dbReference type="NCBI Taxonomy" id="2962635"/>
    <lineage>
        <taxon>Eukaryota</taxon>
        <taxon>Sar</taxon>
        <taxon>Stramenopiles</taxon>
        <taxon>Ochrophyta</taxon>
        <taxon>Bolidophyceae</taxon>
        <taxon>Parmales</taxon>
        <taxon>Triparmaceae</taxon>
        <taxon>Tetraparma</taxon>
    </lineage>
</organism>
<proteinExistence type="inferred from homology"/>
<evidence type="ECO:0000313" key="4">
    <source>
        <dbReference type="Proteomes" id="UP001165060"/>
    </source>
</evidence>
<evidence type="ECO:0000256" key="2">
    <source>
        <dbReference type="SAM" id="MobiDB-lite"/>
    </source>
</evidence>
<feature type="region of interest" description="Disordered" evidence="2">
    <location>
        <begin position="165"/>
        <end position="217"/>
    </location>
</feature>